<sequence>MASKTKPPVHPPLDRNLVETIAFHEKHNADFPMFVFSHGASQDATEITYSQFAKAARRVPAFLGIEAKPPTRPVVAMIAQADTLVYKAVEMGMMIAGLVPFPISPRNTAAAVINLLKKTSCHHLVTTTGTLKDLIESVQAELKEIDPNYELIIKEIPTISQVLPELSGGVKNGTEEALVDYPDVTQQPNPDDIAIYLHSSGSTGLPKAIGKTHRQLEHLVAFPSFVPFKEYSPRVRMLGVQLPAFHAMGLCIQLVLPLYLCVTIAIFPPVVTSPHMVPMAPTPDSILDHTERTKATCTLTIPAFLQIWSQDKRALEILSGMDYVSFGGGGISPQAGAILRENGVRLHCSYGGTEFGAIGTSSLKPEDEDDWEYIEFSDICTPRWIPQGDGTYELQFLSNPKHSLSVENLEDARGYGTSDLFKPHPTKPNLWKIVGRVDDVIIHSSGEKTVPAPMEALMASSPQIMGAVMFGQGYDQPGVLIEPTEAYEVDASDQAQVANFRNLVWPTVEKANHIAPAFSKIFKEMILVADKNKPLTRAGKGTILKKAALILYANEIEELYKTVASVEVAEHIDPPKVWDQAGVSQWITEHAHDLTNGKTINKAETLFEQGLDSLGATILRRRIAGALQSAGDVGKKALSSVSQTLIYNYPSVDALSARIIELLSDPNAAGSSKTPVELIEEMISKYSFSGEIVNANRKDEGTVVILTGSTGYLGSQLLEGLLLDERISKVYAVNRPGRDGDSVTERHLKRFREKGLDDGLLTSPKLTCLETDASAENLGLPESTYAELSASANVIIHNAWRLDFNLSLVSFESNIRGTYNLIKLARSGGHAKDVKFIFTSSVGIAQSWDQSAGPYPEEILTDAKYAAGSGYGESKYVVERVLTTSGINFAAVRLGQIAGSDENGAWATSDWVPILVKSSIGLGALPTAEGTITWIPTNYVAGSLLDLAFSNKKYPPALNLVHHNPVEWNSTIKYIKQALEKECKVSLPFIPYQEWVAKVSQLAVSANSEQLKAIPAIKLLGFFESLAAGERAATPNQTEAFGTTKFTTNKLKVISKTFSELPHISSEHAYAWVKYWNSAGLFA</sequence>
<dbReference type="EMBL" id="MU155243">
    <property type="protein sequence ID" value="KAF9478063.1"/>
    <property type="molecule type" value="Genomic_DNA"/>
</dbReference>
<dbReference type="Pfam" id="PF23562">
    <property type="entry name" value="AMP-binding_C_3"/>
    <property type="match status" value="1"/>
</dbReference>
<evidence type="ECO:0000256" key="1">
    <source>
        <dbReference type="ARBA" id="ARBA00022450"/>
    </source>
</evidence>
<dbReference type="InterPro" id="IPR051414">
    <property type="entry name" value="Adenylate-forming_Reductase"/>
</dbReference>
<accession>A0A9P5YZQ6</accession>
<dbReference type="PROSITE" id="PS00455">
    <property type="entry name" value="AMP_BINDING"/>
    <property type="match status" value="1"/>
</dbReference>
<dbReference type="SUPFAM" id="SSF56801">
    <property type="entry name" value="Acetyl-CoA synthetase-like"/>
    <property type="match status" value="1"/>
</dbReference>
<protein>
    <submittedName>
        <fullName evidence="4">Aminoadipate reductase</fullName>
    </submittedName>
</protein>
<dbReference type="SUPFAM" id="SSF51735">
    <property type="entry name" value="NAD(P)-binding Rossmann-fold domains"/>
    <property type="match status" value="1"/>
</dbReference>
<comment type="caution">
    <text evidence="4">The sequence shown here is derived from an EMBL/GenBank/DDBJ whole genome shotgun (WGS) entry which is preliminary data.</text>
</comment>
<dbReference type="Pfam" id="PF00501">
    <property type="entry name" value="AMP-binding"/>
    <property type="match status" value="1"/>
</dbReference>
<feature type="domain" description="Polyketide synthase-like phosphopantetheine-binding" evidence="3">
    <location>
        <begin position="584"/>
        <end position="663"/>
    </location>
</feature>
<evidence type="ECO:0000259" key="3">
    <source>
        <dbReference type="SMART" id="SM00823"/>
    </source>
</evidence>
<dbReference type="SMART" id="SM00823">
    <property type="entry name" value="PKS_PP"/>
    <property type="match status" value="1"/>
</dbReference>
<keyword evidence="5" id="KW-1185">Reference proteome</keyword>
<dbReference type="AlphaFoldDB" id="A0A9P5YZQ6"/>
<dbReference type="Gene3D" id="1.10.1200.10">
    <property type="entry name" value="ACP-like"/>
    <property type="match status" value="1"/>
</dbReference>
<dbReference type="Pfam" id="PF07993">
    <property type="entry name" value="NAD_binding_4"/>
    <property type="match status" value="1"/>
</dbReference>
<dbReference type="InterPro" id="IPR036291">
    <property type="entry name" value="NAD(P)-bd_dom_sf"/>
</dbReference>
<dbReference type="OrthoDB" id="429813at2759"/>
<dbReference type="PANTHER" id="PTHR43439">
    <property type="entry name" value="PHENYLACETATE-COENZYME A LIGASE"/>
    <property type="match status" value="1"/>
</dbReference>
<gene>
    <name evidence="4" type="ORF">BDN70DRAFT_809501</name>
</gene>
<reference evidence="4" key="1">
    <citation type="submission" date="2020-11" db="EMBL/GenBank/DDBJ databases">
        <authorList>
            <consortium name="DOE Joint Genome Institute"/>
            <person name="Ahrendt S."/>
            <person name="Riley R."/>
            <person name="Andreopoulos W."/>
            <person name="Labutti K."/>
            <person name="Pangilinan J."/>
            <person name="Ruiz-Duenas F.J."/>
            <person name="Barrasa J.M."/>
            <person name="Sanchez-Garcia M."/>
            <person name="Camarero S."/>
            <person name="Miyauchi S."/>
            <person name="Serrano A."/>
            <person name="Linde D."/>
            <person name="Babiker R."/>
            <person name="Drula E."/>
            <person name="Ayuso-Fernandez I."/>
            <person name="Pacheco R."/>
            <person name="Padilla G."/>
            <person name="Ferreira P."/>
            <person name="Barriuso J."/>
            <person name="Kellner H."/>
            <person name="Castanera R."/>
            <person name="Alfaro M."/>
            <person name="Ramirez L."/>
            <person name="Pisabarro A.G."/>
            <person name="Kuo A."/>
            <person name="Tritt A."/>
            <person name="Lipzen A."/>
            <person name="He G."/>
            <person name="Yan M."/>
            <person name="Ng V."/>
            <person name="Cullen D."/>
            <person name="Martin F."/>
            <person name="Rosso M.-N."/>
            <person name="Henrissat B."/>
            <person name="Hibbett D."/>
            <person name="Martinez A.T."/>
            <person name="Grigoriev I.V."/>
        </authorList>
    </citation>
    <scope>NUCLEOTIDE SEQUENCE</scope>
    <source>
        <strain evidence="4">CIRM-BRFM 674</strain>
    </source>
</reference>
<dbReference type="InterPro" id="IPR013120">
    <property type="entry name" value="FAR_NAD-bd"/>
</dbReference>
<dbReference type="InterPro" id="IPR036736">
    <property type="entry name" value="ACP-like_sf"/>
</dbReference>
<organism evidence="4 5">
    <name type="scientific">Pholiota conissans</name>
    <dbReference type="NCBI Taxonomy" id="109636"/>
    <lineage>
        <taxon>Eukaryota</taxon>
        <taxon>Fungi</taxon>
        <taxon>Dikarya</taxon>
        <taxon>Basidiomycota</taxon>
        <taxon>Agaricomycotina</taxon>
        <taxon>Agaricomycetes</taxon>
        <taxon>Agaricomycetidae</taxon>
        <taxon>Agaricales</taxon>
        <taxon>Agaricineae</taxon>
        <taxon>Strophariaceae</taxon>
        <taxon>Pholiota</taxon>
    </lineage>
</organism>
<dbReference type="Proteomes" id="UP000807469">
    <property type="component" value="Unassembled WGS sequence"/>
</dbReference>
<proteinExistence type="predicted"/>
<keyword evidence="1" id="KW-0596">Phosphopantetheine</keyword>
<dbReference type="Gene3D" id="3.40.50.12780">
    <property type="entry name" value="N-terminal domain of ligase-like"/>
    <property type="match status" value="1"/>
</dbReference>
<dbReference type="InterPro" id="IPR020806">
    <property type="entry name" value="PKS_PP-bd"/>
</dbReference>
<dbReference type="GO" id="GO:0031177">
    <property type="term" value="F:phosphopantetheine binding"/>
    <property type="evidence" value="ECO:0007669"/>
    <property type="project" value="InterPro"/>
</dbReference>
<dbReference type="InterPro" id="IPR042099">
    <property type="entry name" value="ANL_N_sf"/>
</dbReference>
<evidence type="ECO:0000256" key="2">
    <source>
        <dbReference type="ARBA" id="ARBA00022553"/>
    </source>
</evidence>
<dbReference type="SUPFAM" id="SSF47336">
    <property type="entry name" value="ACP-like"/>
    <property type="match status" value="1"/>
</dbReference>
<dbReference type="Gene3D" id="3.40.50.720">
    <property type="entry name" value="NAD(P)-binding Rossmann-like Domain"/>
    <property type="match status" value="1"/>
</dbReference>
<name>A0A9P5YZQ6_9AGAR</name>
<dbReference type="InterPro" id="IPR020845">
    <property type="entry name" value="AMP-binding_CS"/>
</dbReference>
<evidence type="ECO:0000313" key="5">
    <source>
        <dbReference type="Proteomes" id="UP000807469"/>
    </source>
</evidence>
<evidence type="ECO:0000313" key="4">
    <source>
        <dbReference type="EMBL" id="KAF9478063.1"/>
    </source>
</evidence>
<keyword evidence="2" id="KW-0597">Phosphoprotein</keyword>
<dbReference type="PANTHER" id="PTHR43439:SF2">
    <property type="entry name" value="ENZYME, PUTATIVE (JCVI)-RELATED"/>
    <property type="match status" value="1"/>
</dbReference>
<dbReference type="InterPro" id="IPR000873">
    <property type="entry name" value="AMP-dep_synth/lig_dom"/>
</dbReference>